<proteinExistence type="predicted"/>
<evidence type="ECO:0000313" key="1">
    <source>
        <dbReference type="EMBL" id="QQO90035.1"/>
    </source>
</evidence>
<dbReference type="Proteomes" id="UP000595261">
    <property type="component" value="Segment"/>
</dbReference>
<dbReference type="EMBL" id="MW354668">
    <property type="protein sequence ID" value="QQO90035.1"/>
    <property type="molecule type" value="Genomic_DNA"/>
</dbReference>
<protein>
    <submittedName>
        <fullName evidence="1">DNA replication protein</fullName>
    </submittedName>
</protein>
<reference evidence="1" key="1">
    <citation type="submission" date="2020-12" db="EMBL/GenBank/DDBJ databases">
        <title>Complete genome sequence of Bacillus phage BSTP4.</title>
        <authorList>
            <person name="Abraha H.B."/>
            <person name="Kim K.-P."/>
        </authorList>
    </citation>
    <scope>NUCLEOTIDE SEQUENCE</scope>
</reference>
<organism evidence="1">
    <name type="scientific">Bacillus phage BSTP4</name>
    <dbReference type="NCBI Taxonomy" id="2801529"/>
    <lineage>
        <taxon>Viruses</taxon>
        <taxon>Duplodnaviria</taxon>
        <taxon>Heunggongvirae</taxon>
        <taxon>Uroviricota</taxon>
        <taxon>Caudoviricetes</taxon>
        <taxon>Salasmaviridae</taxon>
        <taxon>Picovirinae</taxon>
        <taxon>Salasvirus</taxon>
        <taxon>Salasvirus phi29</taxon>
    </lineage>
</organism>
<sequence>MFVMGKSRIFDQEKPRKSYGMFNEDLKNKLNDKYGKQPILIEGDTYTIFDIEAERKMYELESQNRLMKAALIKLADKEKNDYAQWVIHMLEVWGGKDDSK</sequence>
<name>A0A7T8EP25_9CAUD</name>
<gene>
    <name evidence="1" type="ORF">BSTP4_005</name>
</gene>
<accession>A0A7T8EP25</accession>